<keyword evidence="2" id="KW-0472">Membrane</keyword>
<evidence type="ECO:0000313" key="3">
    <source>
        <dbReference type="EMBL" id="MBB0233159.1"/>
    </source>
</evidence>
<dbReference type="AlphaFoldDB" id="A0A7W3T908"/>
<keyword evidence="4" id="KW-1185">Reference proteome</keyword>
<keyword evidence="2" id="KW-1133">Transmembrane helix</keyword>
<protein>
    <submittedName>
        <fullName evidence="3">Uncharacterized protein</fullName>
    </submittedName>
</protein>
<keyword evidence="2" id="KW-0812">Transmembrane</keyword>
<reference evidence="4" key="1">
    <citation type="submission" date="2019-10" db="EMBL/GenBank/DDBJ databases">
        <title>Streptomyces sp. nov., a novel actinobacterium isolated from alkaline environment.</title>
        <authorList>
            <person name="Golinska P."/>
        </authorList>
    </citation>
    <scope>NUCLEOTIDE SEQUENCE [LARGE SCALE GENOMIC DNA]</scope>
    <source>
        <strain evidence="4">DSM 42108</strain>
    </source>
</reference>
<sequence length="105" mass="11010">MGLPAAALLVVWLLALVTLPVAPEGAVPGLLLASWLVVLLLVPPVLLVSAVAAGRLLISLERDLADLRSRLRESARGEGSPDTDRSPAGERGLPEPSSPCVLYKR</sequence>
<feature type="region of interest" description="Disordered" evidence="1">
    <location>
        <begin position="71"/>
        <end position="105"/>
    </location>
</feature>
<feature type="transmembrane region" description="Helical" evidence="2">
    <location>
        <begin position="33"/>
        <end position="58"/>
    </location>
</feature>
<proteinExistence type="predicted"/>
<gene>
    <name evidence="3" type="ORF">FOE67_27620</name>
</gene>
<name>A0A7W3T908_9ACTN</name>
<accession>A0A7W3T908</accession>
<organism evidence="3 4">
    <name type="scientific">Streptomyces calidiresistens</name>
    <dbReference type="NCBI Taxonomy" id="1485586"/>
    <lineage>
        <taxon>Bacteria</taxon>
        <taxon>Bacillati</taxon>
        <taxon>Actinomycetota</taxon>
        <taxon>Actinomycetes</taxon>
        <taxon>Kitasatosporales</taxon>
        <taxon>Streptomycetaceae</taxon>
        <taxon>Streptomyces</taxon>
    </lineage>
</organism>
<feature type="non-terminal residue" evidence="3">
    <location>
        <position position="105"/>
    </location>
</feature>
<evidence type="ECO:0000256" key="2">
    <source>
        <dbReference type="SAM" id="Phobius"/>
    </source>
</evidence>
<dbReference type="Proteomes" id="UP000530234">
    <property type="component" value="Unassembled WGS sequence"/>
</dbReference>
<dbReference type="RefSeq" id="WP_182667643.1">
    <property type="nucleotide sequence ID" value="NZ_VKHS01001586.1"/>
</dbReference>
<comment type="caution">
    <text evidence="3">The sequence shown here is derived from an EMBL/GenBank/DDBJ whole genome shotgun (WGS) entry which is preliminary data.</text>
</comment>
<dbReference type="EMBL" id="VKHS01001586">
    <property type="protein sequence ID" value="MBB0233159.1"/>
    <property type="molecule type" value="Genomic_DNA"/>
</dbReference>
<evidence type="ECO:0000256" key="1">
    <source>
        <dbReference type="SAM" id="MobiDB-lite"/>
    </source>
</evidence>
<evidence type="ECO:0000313" key="4">
    <source>
        <dbReference type="Proteomes" id="UP000530234"/>
    </source>
</evidence>